<feature type="compositionally biased region" description="Low complexity" evidence="10">
    <location>
        <begin position="338"/>
        <end position="349"/>
    </location>
</feature>
<evidence type="ECO:0000256" key="9">
    <source>
        <dbReference type="ARBA" id="ARBA00034075"/>
    </source>
</evidence>
<evidence type="ECO:0000313" key="13">
    <source>
        <dbReference type="Proteomes" id="UP001375240"/>
    </source>
</evidence>
<evidence type="ECO:0000256" key="7">
    <source>
        <dbReference type="ARBA" id="ARBA00023277"/>
    </source>
</evidence>
<accession>A0AAV9VB72</accession>
<dbReference type="AlphaFoldDB" id="A0AAV9VB72"/>
<evidence type="ECO:0000256" key="2">
    <source>
        <dbReference type="ARBA" id="ARBA00013091"/>
    </source>
</evidence>
<sequence>MRGTTRHLSALALALLAPTAPVLAESAGCGKEVAASDIGVTVVRNITSSDTGRSFRVHLPEDYDASTPHSVIFGFHGSPGIGLYFEFDTRFDDPRWSSGRILVYPDALNGTWATGYGGTPVEQDLRFVQDSIDYLEDTYCVDTARIYATGISNGGGFVNRIACDRAVGANFAAFAPSSGAYTGFQRGGNATCTPYKTPLPILSIHGGNDTTVPYDGRNASTSSTSPGPDDILATPPITYWLEGWATRNNCTNMTTTTINSTVHRTVWTCDGVDGAMEHWREDTMGHVWPSTEPTFSQISAGEPPTKIEGNEVILAFFDKWQVDAPPADGTTGPGPSGTTGSAGPSGTGNAAGRTAGSLAMAGVGAAVALFGEILI</sequence>
<feature type="region of interest" description="Disordered" evidence="10">
    <location>
        <begin position="323"/>
        <end position="349"/>
    </location>
</feature>
<keyword evidence="6" id="KW-0378">Hydrolase</keyword>
<organism evidence="12 13">
    <name type="scientific">Orbilia brochopaga</name>
    <dbReference type="NCBI Taxonomy" id="3140254"/>
    <lineage>
        <taxon>Eukaryota</taxon>
        <taxon>Fungi</taxon>
        <taxon>Dikarya</taxon>
        <taxon>Ascomycota</taxon>
        <taxon>Pezizomycotina</taxon>
        <taxon>Orbiliomycetes</taxon>
        <taxon>Orbiliales</taxon>
        <taxon>Orbiliaceae</taxon>
        <taxon>Orbilia</taxon>
    </lineage>
</organism>
<dbReference type="InterPro" id="IPR043595">
    <property type="entry name" value="FaeB/C/D"/>
</dbReference>
<evidence type="ECO:0000256" key="11">
    <source>
        <dbReference type="SAM" id="SignalP"/>
    </source>
</evidence>
<comment type="catalytic activity">
    <reaction evidence="9">
        <text>feruloyl-polysaccharide + H2O = ferulate + polysaccharide.</text>
        <dbReference type="EC" id="3.1.1.73"/>
    </reaction>
</comment>
<comment type="subcellular location">
    <subcellularLocation>
        <location evidence="1">Secreted</location>
    </subcellularLocation>
</comment>
<dbReference type="PANTHER" id="PTHR38050">
    <property type="match status" value="1"/>
</dbReference>
<evidence type="ECO:0000256" key="5">
    <source>
        <dbReference type="ARBA" id="ARBA00022729"/>
    </source>
</evidence>
<evidence type="ECO:0000256" key="8">
    <source>
        <dbReference type="ARBA" id="ARBA00023326"/>
    </source>
</evidence>
<evidence type="ECO:0000256" key="4">
    <source>
        <dbReference type="ARBA" id="ARBA00022651"/>
    </source>
</evidence>
<name>A0AAV9VB72_9PEZI</name>
<comment type="caution">
    <text evidence="12">The sequence shown here is derived from an EMBL/GenBank/DDBJ whole genome shotgun (WGS) entry which is preliminary data.</text>
</comment>
<evidence type="ECO:0000256" key="10">
    <source>
        <dbReference type="SAM" id="MobiDB-lite"/>
    </source>
</evidence>
<dbReference type="GO" id="GO:0045493">
    <property type="term" value="P:xylan catabolic process"/>
    <property type="evidence" value="ECO:0007669"/>
    <property type="project" value="UniProtKB-KW"/>
</dbReference>
<keyword evidence="4" id="KW-0858">Xylan degradation</keyword>
<evidence type="ECO:0000256" key="3">
    <source>
        <dbReference type="ARBA" id="ARBA00022525"/>
    </source>
</evidence>
<dbReference type="GO" id="GO:0005576">
    <property type="term" value="C:extracellular region"/>
    <property type="evidence" value="ECO:0007669"/>
    <property type="project" value="UniProtKB-SubCell"/>
</dbReference>
<dbReference type="InterPro" id="IPR029058">
    <property type="entry name" value="AB_hydrolase_fold"/>
</dbReference>
<evidence type="ECO:0000256" key="1">
    <source>
        <dbReference type="ARBA" id="ARBA00004613"/>
    </source>
</evidence>
<keyword evidence="5 11" id="KW-0732">Signal</keyword>
<dbReference type="EMBL" id="JAVHNQ010000001">
    <property type="protein sequence ID" value="KAK6359251.1"/>
    <property type="molecule type" value="Genomic_DNA"/>
</dbReference>
<keyword evidence="8" id="KW-0624">Polysaccharide degradation</keyword>
<dbReference type="EC" id="3.1.1.73" evidence="2"/>
<dbReference type="Proteomes" id="UP001375240">
    <property type="component" value="Unassembled WGS sequence"/>
</dbReference>
<proteinExistence type="predicted"/>
<protein>
    <recommendedName>
        <fullName evidence="2">feruloyl esterase</fullName>
        <ecNumber evidence="2">3.1.1.73</ecNumber>
    </recommendedName>
</protein>
<dbReference type="Gene3D" id="3.40.50.1820">
    <property type="entry name" value="alpha/beta hydrolase"/>
    <property type="match status" value="1"/>
</dbReference>
<dbReference type="PANTHER" id="PTHR38050:SF2">
    <property type="entry name" value="FERULOYL ESTERASE C-RELATED"/>
    <property type="match status" value="1"/>
</dbReference>
<gene>
    <name evidence="12" type="ORF">TWF696_000414</name>
</gene>
<keyword evidence="3" id="KW-0964">Secreted</keyword>
<feature type="signal peptide" evidence="11">
    <location>
        <begin position="1"/>
        <end position="24"/>
    </location>
</feature>
<keyword evidence="7" id="KW-0119">Carbohydrate metabolism</keyword>
<evidence type="ECO:0000256" key="6">
    <source>
        <dbReference type="ARBA" id="ARBA00022801"/>
    </source>
</evidence>
<evidence type="ECO:0000313" key="12">
    <source>
        <dbReference type="EMBL" id="KAK6359251.1"/>
    </source>
</evidence>
<keyword evidence="13" id="KW-1185">Reference proteome</keyword>
<dbReference type="GO" id="GO:0030600">
    <property type="term" value="F:feruloyl esterase activity"/>
    <property type="evidence" value="ECO:0007669"/>
    <property type="project" value="UniProtKB-EC"/>
</dbReference>
<feature type="chain" id="PRO_5043418164" description="feruloyl esterase" evidence="11">
    <location>
        <begin position="25"/>
        <end position="375"/>
    </location>
</feature>
<reference evidence="12 13" key="1">
    <citation type="submission" date="2019-10" db="EMBL/GenBank/DDBJ databases">
        <authorList>
            <person name="Palmer J.M."/>
        </authorList>
    </citation>
    <scope>NUCLEOTIDE SEQUENCE [LARGE SCALE GENOMIC DNA]</scope>
    <source>
        <strain evidence="12 13">TWF696</strain>
    </source>
</reference>
<dbReference type="SUPFAM" id="SSF53474">
    <property type="entry name" value="alpha/beta-Hydrolases"/>
    <property type="match status" value="1"/>
</dbReference>